<dbReference type="Proteomes" id="UP001164286">
    <property type="component" value="Unassembled WGS sequence"/>
</dbReference>
<evidence type="ECO:0000313" key="3">
    <source>
        <dbReference type="EMBL" id="KAI9632166.1"/>
    </source>
</evidence>
<evidence type="ECO:0000313" key="4">
    <source>
        <dbReference type="Proteomes" id="UP001164286"/>
    </source>
</evidence>
<keyword evidence="4" id="KW-1185">Reference proteome</keyword>
<name>A0AA38H1T5_9TREE</name>
<feature type="region of interest" description="Disordered" evidence="1">
    <location>
        <begin position="651"/>
        <end position="672"/>
    </location>
</feature>
<dbReference type="PROSITE" id="PS50181">
    <property type="entry name" value="FBOX"/>
    <property type="match status" value="2"/>
</dbReference>
<sequence length="1336" mass="148095">MADPPTNSSSSKRTRLQTGATSQKPEAKSGSRKSARSSIKAQSTPPASLITLPQEILSHFLSLCDRPSAVVLSRVHSTLTSISDERIWRELDLSLNSHHGEYPLIRPHVRTATRPDHDWSIARAKEAEERHRVALKEKIRVIILRADARRCGMVESVKMVPRVGAVNGMLQLLDLVSGSLRRLEIEAPVKHVFDSHWKAEDNTTLDAKILDSGLSFPALKHIRIGEGAIRVGSVIPFLASLSPHLHSLHLHLDQPHHTWASNAQAHSPMPQLRDLRIFCRASGRIAPGSMHPLITLLRPAPGVERLAISSGTHYTSALTELVAANLHQRQSLVDLHWDVPLAVVIDVIDREGPGFTCLRTLSAKSQDWNTVVMPFPRLPMLEKLFFDTSPHPPVQAASTYGRLPHTYSLTKGHLADLRATPHLRILHTSRQFPCDIFVFAIFESLWGIEEAGLIHGYISSYTHGEEDLFAVRLLVQDSHIEDRPKSDKLLSLPIGFSISEYKDAGVEMEQVSYRLPQACWREASDFQGKIFHLEIVEEMRKVEGKTREEWQGRGVAVGDAAWKILTAYSLKGRPDADMTLGRSQASWAVRSGERRRVRLKQDDEWGNNLISLDLPSGRGQGDAGTDEGDREGDERATLCCTDNRRHQDVRFQRTGASEELTSQGTPPEHTSLTSLPLELLTDIVGYLSSSSAAALARTHPSLTKIAEVSIWRELRFNLRDPSIGPPARSGSTAASLRKRLRSFMMNADSRKLSLVHSVSMAPVAGTIVGLTNLLDLVSPNVRELAPNVTSFDINLAEYLGPLPIPPFPDHQGITNIQRLVIHFEGEYDSERHQPLADLVDNSPHIRELYINFHDDAEDFGSDCLADSIGNLPILAELSWLGQLAPLPVCKPALSGVRRAVFRPSEYDHIVVYLDFSLGSAINSLLQHGFPPPASELSLDPALAQWLLQSPNLRHIRTSGDINSLGEVDIGPHLDEMEASGDITGIVRSVKHGEEELLHVRLLLQDVVVGDLGQLARSCVHLSASHKRIMYTAGEQRALGEDDCVEWVSKPKWQAFTYWRGWKVPMEVIEKMWTVEGKETDEWEGRGVAVGDEAWAVLDAWREAVRNVICPAPPSPLTGRTLILAIGHAIFPLQEGRISGDQSAKAQEVLIHQANTPTLNIGQDMQIIRGCQAPGRHRLRARGSLAAVLRLCDSIAWADLTSLTERTPPHQLVPAPVRLLLHNLRMHYAGDAVVQLAYIRLDALSNLGDLGESRRCGRELIARNAGILGIDNASTAIRPGPDSSYLTACYHLPRFQQSRCGLEIRRHQSEIVLIIYSFSYQLIQNGDAKAGGMWSER</sequence>
<feature type="region of interest" description="Disordered" evidence="1">
    <location>
        <begin position="1"/>
        <end position="46"/>
    </location>
</feature>
<organism evidence="3 4">
    <name type="scientific">Dioszegia hungarica</name>
    <dbReference type="NCBI Taxonomy" id="4972"/>
    <lineage>
        <taxon>Eukaryota</taxon>
        <taxon>Fungi</taxon>
        <taxon>Dikarya</taxon>
        <taxon>Basidiomycota</taxon>
        <taxon>Agaricomycotina</taxon>
        <taxon>Tremellomycetes</taxon>
        <taxon>Tremellales</taxon>
        <taxon>Bulleribasidiaceae</taxon>
        <taxon>Dioszegia</taxon>
    </lineage>
</organism>
<dbReference type="SMART" id="SM00256">
    <property type="entry name" value="FBOX"/>
    <property type="match status" value="2"/>
</dbReference>
<dbReference type="GeneID" id="77727316"/>
<evidence type="ECO:0000256" key="1">
    <source>
        <dbReference type="SAM" id="MobiDB-lite"/>
    </source>
</evidence>
<proteinExistence type="predicted"/>
<comment type="caution">
    <text evidence="3">The sequence shown here is derived from an EMBL/GenBank/DDBJ whole genome shotgun (WGS) entry which is preliminary data.</text>
</comment>
<reference evidence="3" key="1">
    <citation type="journal article" date="2022" name="G3 (Bethesda)">
        <title>High quality genome of the basidiomycete yeast Dioszegia hungarica PDD-24b-2 isolated from cloud water.</title>
        <authorList>
            <person name="Jarrige D."/>
            <person name="Haridas S."/>
            <person name="Bleykasten-Grosshans C."/>
            <person name="Joly M."/>
            <person name="Nadalig T."/>
            <person name="Sancelme M."/>
            <person name="Vuilleumier S."/>
            <person name="Grigoriev I.V."/>
            <person name="Amato P."/>
            <person name="Bringel F."/>
        </authorList>
    </citation>
    <scope>NUCLEOTIDE SEQUENCE</scope>
    <source>
        <strain evidence="3">PDD-24b-2</strain>
    </source>
</reference>
<feature type="compositionally biased region" description="Polar residues" evidence="1">
    <location>
        <begin position="1"/>
        <end position="24"/>
    </location>
</feature>
<dbReference type="RefSeq" id="XP_052941943.1">
    <property type="nucleotide sequence ID" value="XM_053088111.1"/>
</dbReference>
<accession>A0AA38H1T5</accession>
<evidence type="ECO:0000259" key="2">
    <source>
        <dbReference type="PROSITE" id="PS50181"/>
    </source>
</evidence>
<feature type="domain" description="F-box" evidence="2">
    <location>
        <begin position="46"/>
        <end position="91"/>
    </location>
</feature>
<dbReference type="InterPro" id="IPR001810">
    <property type="entry name" value="F-box_dom"/>
</dbReference>
<protein>
    <recommendedName>
        <fullName evidence="2">F-box domain-containing protein</fullName>
    </recommendedName>
</protein>
<feature type="domain" description="F-box" evidence="2">
    <location>
        <begin position="669"/>
        <end position="714"/>
    </location>
</feature>
<dbReference type="EMBL" id="JAKWFO010000015">
    <property type="protein sequence ID" value="KAI9632166.1"/>
    <property type="molecule type" value="Genomic_DNA"/>
</dbReference>
<gene>
    <name evidence="3" type="ORF">MKK02DRAFT_30697</name>
</gene>
<feature type="region of interest" description="Disordered" evidence="1">
    <location>
        <begin position="610"/>
        <end position="636"/>
    </location>
</feature>